<feature type="domain" description="AMP-dependent synthetase/ligase" evidence="3">
    <location>
        <begin position="63"/>
        <end position="276"/>
    </location>
</feature>
<keyword evidence="2" id="KW-0812">Transmembrane</keyword>
<dbReference type="Proteomes" id="UP000570678">
    <property type="component" value="Unassembled WGS sequence"/>
</dbReference>
<evidence type="ECO:0000313" key="5">
    <source>
        <dbReference type="Proteomes" id="UP000570678"/>
    </source>
</evidence>
<feature type="region of interest" description="Disordered" evidence="1">
    <location>
        <begin position="1"/>
        <end position="42"/>
    </location>
</feature>
<proteinExistence type="predicted"/>
<dbReference type="InterPro" id="IPR042099">
    <property type="entry name" value="ANL_N_sf"/>
</dbReference>
<evidence type="ECO:0000256" key="1">
    <source>
        <dbReference type="SAM" id="MobiDB-lite"/>
    </source>
</evidence>
<dbReference type="InterPro" id="IPR050237">
    <property type="entry name" value="ATP-dep_AMP-bd_enzyme"/>
</dbReference>
<dbReference type="CDD" id="cd04433">
    <property type="entry name" value="AFD_class_I"/>
    <property type="match status" value="1"/>
</dbReference>
<name>A0A846YJK5_9NOCA</name>
<evidence type="ECO:0000256" key="2">
    <source>
        <dbReference type="SAM" id="Phobius"/>
    </source>
</evidence>
<dbReference type="PANTHER" id="PTHR43767">
    <property type="entry name" value="LONG-CHAIN-FATTY-ACID--COA LIGASE"/>
    <property type="match status" value="1"/>
</dbReference>
<keyword evidence="2" id="KW-1133">Transmembrane helix</keyword>
<accession>A0A846YJK5</accession>
<dbReference type="Pfam" id="PF00501">
    <property type="entry name" value="AMP-binding"/>
    <property type="match status" value="1"/>
</dbReference>
<dbReference type="SUPFAM" id="SSF56801">
    <property type="entry name" value="Acetyl-CoA synthetase-like"/>
    <property type="match status" value="1"/>
</dbReference>
<dbReference type="EMBL" id="JAAXOT010000008">
    <property type="protein sequence ID" value="NKY57840.1"/>
    <property type="molecule type" value="Genomic_DNA"/>
</dbReference>
<organism evidence="4 5">
    <name type="scientific">Nocardia flavorosea</name>
    <dbReference type="NCBI Taxonomy" id="53429"/>
    <lineage>
        <taxon>Bacteria</taxon>
        <taxon>Bacillati</taxon>
        <taxon>Actinomycetota</taxon>
        <taxon>Actinomycetes</taxon>
        <taxon>Mycobacteriales</taxon>
        <taxon>Nocardiaceae</taxon>
        <taxon>Nocardia</taxon>
    </lineage>
</organism>
<comment type="caution">
    <text evidence="4">The sequence shown here is derived from an EMBL/GenBank/DDBJ whole genome shotgun (WGS) entry which is preliminary data.</text>
</comment>
<dbReference type="PANTHER" id="PTHR43767:SF1">
    <property type="entry name" value="NONRIBOSOMAL PEPTIDE SYNTHASE PES1 (EUROFUNG)-RELATED"/>
    <property type="match status" value="1"/>
</dbReference>
<keyword evidence="2" id="KW-0472">Membrane</keyword>
<feature type="transmembrane region" description="Helical" evidence="2">
    <location>
        <begin position="122"/>
        <end position="143"/>
    </location>
</feature>
<evidence type="ECO:0000259" key="3">
    <source>
        <dbReference type="Pfam" id="PF00501"/>
    </source>
</evidence>
<evidence type="ECO:0000313" key="4">
    <source>
        <dbReference type="EMBL" id="NKY57840.1"/>
    </source>
</evidence>
<dbReference type="AlphaFoldDB" id="A0A846YJK5"/>
<keyword evidence="4" id="KW-0436">Ligase</keyword>
<dbReference type="Gene3D" id="3.40.50.12780">
    <property type="entry name" value="N-terminal domain of ligase-like"/>
    <property type="match status" value="1"/>
</dbReference>
<keyword evidence="5" id="KW-1185">Reference proteome</keyword>
<reference evidence="4 5" key="1">
    <citation type="submission" date="2020-04" db="EMBL/GenBank/DDBJ databases">
        <title>MicrobeNet Type strains.</title>
        <authorList>
            <person name="Nicholson A.C."/>
        </authorList>
    </citation>
    <scope>NUCLEOTIDE SEQUENCE [LARGE SCALE GENOMIC DNA]</scope>
    <source>
        <strain evidence="4 5">JCM 3332</strain>
    </source>
</reference>
<gene>
    <name evidence="4" type="ORF">HGA15_17140</name>
</gene>
<dbReference type="GO" id="GO:0016878">
    <property type="term" value="F:acid-thiol ligase activity"/>
    <property type="evidence" value="ECO:0007669"/>
    <property type="project" value="UniProtKB-ARBA"/>
</dbReference>
<dbReference type="Gene3D" id="3.30.300.30">
    <property type="match status" value="1"/>
</dbReference>
<dbReference type="InterPro" id="IPR045851">
    <property type="entry name" value="AMP-bd_C_sf"/>
</dbReference>
<sequence length="427" mass="44824">MRTDPASAPPPLSGDSLDPARNPIEAGSGVKISSGTRSAHGPAHIHSASAQFAVTPAATEVADALTATVRPADPMLIMFTSGSRGLPKGVIHSHGNALAAVRSGLTARCIDAETRLYLPMPFFWVGGFGGGILSALAAGATLVTEEIPRPESTLELLERERVTLFRGWPDQAEALARRAETLGTDLSALRPGSLEALLPPGQRARPGARANLFGMTESFGPYCGYPADTDMPESAHGSCGRPFDGMQVRIADPAGHPVPAGTIGEIQLRGPHILRGICGRAREDLFTPDGYYPTGDLGHLDDAGFLFYHGRRDDMFKVNGATVYPGEVEKALRSLDGVTGAFVTDIDRSDAARVAAAVLVTGSPSVDRLRAATKEILSSFKVPSTWLLLDSDADIPRGTTGKVDLAALRKLLTDRGVEAGTATAPPH</sequence>
<protein>
    <submittedName>
        <fullName evidence="4">Long-chain fatty acid--CoA ligase</fullName>
    </submittedName>
</protein>
<dbReference type="InterPro" id="IPR000873">
    <property type="entry name" value="AMP-dep_synth/lig_dom"/>
</dbReference>